<feature type="domain" description="4Fe-4S ferredoxin-type" evidence="9">
    <location>
        <begin position="189"/>
        <end position="211"/>
    </location>
</feature>
<dbReference type="Pfam" id="PF13510">
    <property type="entry name" value="Fer2_4"/>
    <property type="match status" value="1"/>
</dbReference>
<feature type="non-terminal residue" evidence="11">
    <location>
        <position position="211"/>
    </location>
</feature>
<dbReference type="Pfam" id="PF10588">
    <property type="entry name" value="NADH-G_4Fe-4S_3"/>
    <property type="match status" value="1"/>
</dbReference>
<evidence type="ECO:0000256" key="7">
    <source>
        <dbReference type="ARBA" id="ARBA00023014"/>
    </source>
</evidence>
<sequence length="211" mass="23188">MEEKQLTLQIDHHFVTVPQGTTILDAARKIGIDIPTLCHIDLKGTCIKNTPASCRICVVEIEGRRNLAPACATRCAEGMVVRTSSLRVMNARKIVAELILSDHPNECLTCPKAGDCELQNLALRFNIREMPFNGGELSPRKREVTASIVRNMDKCIFCRRCESVCNEVQTVGALGAIRRGFNTTIAPAFDRMMAESECTYCGQCVAVCPVG</sequence>
<dbReference type="FunFam" id="3.30.70.20:FF:000035">
    <property type="entry name" value="Iron hydrogenase 1"/>
    <property type="match status" value="1"/>
</dbReference>
<dbReference type="InterPro" id="IPR001041">
    <property type="entry name" value="2Fe-2S_ferredoxin-type"/>
</dbReference>
<evidence type="ECO:0000313" key="12">
    <source>
        <dbReference type="Proteomes" id="UP000823771"/>
    </source>
</evidence>
<dbReference type="PROSITE" id="PS51379">
    <property type="entry name" value="4FE4S_FER_2"/>
    <property type="match status" value="2"/>
</dbReference>
<dbReference type="InterPro" id="IPR017896">
    <property type="entry name" value="4Fe4S_Fe-S-bd"/>
</dbReference>
<name>A0A9D9NLU9_9BACT</name>
<evidence type="ECO:0000256" key="2">
    <source>
        <dbReference type="ARBA" id="ARBA00022714"/>
    </source>
</evidence>
<proteinExistence type="predicted"/>
<accession>A0A9D9NLU9</accession>
<dbReference type="SMART" id="SM00929">
    <property type="entry name" value="NADH-G_4Fe-4S_3"/>
    <property type="match status" value="1"/>
</dbReference>
<feature type="domain" description="2Fe-2S ferredoxin-type" evidence="8">
    <location>
        <begin position="4"/>
        <end position="87"/>
    </location>
</feature>
<dbReference type="Pfam" id="PF22117">
    <property type="entry name" value="Fer4_Nqo3"/>
    <property type="match status" value="1"/>
</dbReference>
<protein>
    <submittedName>
        <fullName evidence="11">(2Fe-2S)-binding protein</fullName>
    </submittedName>
</protein>
<dbReference type="PROSITE" id="PS51085">
    <property type="entry name" value="2FE2S_FER_2"/>
    <property type="match status" value="1"/>
</dbReference>
<gene>
    <name evidence="11" type="ORF">IAB80_06430</name>
</gene>
<dbReference type="EMBL" id="JADILZ010000054">
    <property type="protein sequence ID" value="MBO8478504.1"/>
    <property type="molecule type" value="Genomic_DNA"/>
</dbReference>
<reference evidence="11" key="1">
    <citation type="submission" date="2020-10" db="EMBL/GenBank/DDBJ databases">
        <authorList>
            <person name="Gilroy R."/>
        </authorList>
    </citation>
    <scope>NUCLEOTIDE SEQUENCE</scope>
    <source>
        <strain evidence="11">2478</strain>
    </source>
</reference>
<keyword evidence="2" id="KW-0001">2Fe-2S</keyword>
<dbReference type="InterPro" id="IPR054351">
    <property type="entry name" value="NADH_UbQ_OxRdtase_ferredoxin"/>
</dbReference>
<keyword evidence="3" id="KW-0479">Metal-binding</keyword>
<evidence type="ECO:0000256" key="1">
    <source>
        <dbReference type="ARBA" id="ARBA00022485"/>
    </source>
</evidence>
<dbReference type="InterPro" id="IPR017900">
    <property type="entry name" value="4Fe4S_Fe_S_CS"/>
</dbReference>
<dbReference type="Proteomes" id="UP000823771">
    <property type="component" value="Unassembled WGS sequence"/>
</dbReference>
<keyword evidence="5" id="KW-0560">Oxidoreductase</keyword>
<keyword evidence="1" id="KW-0004">4Fe-4S</keyword>
<evidence type="ECO:0000313" key="11">
    <source>
        <dbReference type="EMBL" id="MBO8478504.1"/>
    </source>
</evidence>
<keyword evidence="6" id="KW-0408">Iron</keyword>
<reference evidence="11" key="2">
    <citation type="journal article" date="2021" name="PeerJ">
        <title>Extensive microbial diversity within the chicken gut microbiome revealed by metagenomics and culture.</title>
        <authorList>
            <person name="Gilroy R."/>
            <person name="Ravi A."/>
            <person name="Getino M."/>
            <person name="Pursley I."/>
            <person name="Horton D.L."/>
            <person name="Alikhan N.F."/>
            <person name="Baker D."/>
            <person name="Gharbi K."/>
            <person name="Hall N."/>
            <person name="Watson M."/>
            <person name="Adriaenssens E.M."/>
            <person name="Foster-Nyarko E."/>
            <person name="Jarju S."/>
            <person name="Secka A."/>
            <person name="Antonio M."/>
            <person name="Oren A."/>
            <person name="Chaudhuri R.R."/>
            <person name="La Ragione R."/>
            <person name="Hildebrand F."/>
            <person name="Pallen M.J."/>
        </authorList>
    </citation>
    <scope>NUCLEOTIDE SEQUENCE</scope>
    <source>
        <strain evidence="11">2478</strain>
    </source>
</reference>
<dbReference type="InterPro" id="IPR019574">
    <property type="entry name" value="NADH_UbQ_OxRdtase_Gsu_4Fe4S-bd"/>
</dbReference>
<dbReference type="Gene3D" id="3.10.20.740">
    <property type="match status" value="1"/>
</dbReference>
<feature type="domain" description="4Fe-4S His(Cys)3-ligated-type" evidence="10">
    <location>
        <begin position="87"/>
        <end position="126"/>
    </location>
</feature>
<dbReference type="Gene3D" id="3.30.70.20">
    <property type="match status" value="1"/>
</dbReference>
<dbReference type="SUPFAM" id="SSF54292">
    <property type="entry name" value="2Fe-2S ferredoxin-like"/>
    <property type="match status" value="1"/>
</dbReference>
<dbReference type="InterPro" id="IPR036010">
    <property type="entry name" value="2Fe-2S_ferredoxin-like_sf"/>
</dbReference>
<dbReference type="FunFam" id="3.10.20.740:FF:000005">
    <property type="entry name" value="NADH:ubiquinone oxidoreductase subunit"/>
    <property type="match status" value="1"/>
</dbReference>
<dbReference type="CDD" id="cd00207">
    <property type="entry name" value="fer2"/>
    <property type="match status" value="1"/>
</dbReference>
<dbReference type="AlphaFoldDB" id="A0A9D9NLU9"/>
<dbReference type="PROSITE" id="PS51839">
    <property type="entry name" value="4FE4S_HC3"/>
    <property type="match status" value="1"/>
</dbReference>
<dbReference type="GO" id="GO:0051539">
    <property type="term" value="F:4 iron, 4 sulfur cluster binding"/>
    <property type="evidence" value="ECO:0007669"/>
    <property type="project" value="UniProtKB-KW"/>
</dbReference>
<dbReference type="GO" id="GO:0051537">
    <property type="term" value="F:2 iron, 2 sulfur cluster binding"/>
    <property type="evidence" value="ECO:0007669"/>
    <property type="project" value="UniProtKB-KW"/>
</dbReference>
<feature type="domain" description="4Fe-4S ferredoxin-type" evidence="9">
    <location>
        <begin position="146"/>
        <end position="176"/>
    </location>
</feature>
<organism evidence="11 12">
    <name type="scientific">Candidatus Cryptobacteroides excrementipullorum</name>
    <dbReference type="NCBI Taxonomy" id="2840761"/>
    <lineage>
        <taxon>Bacteria</taxon>
        <taxon>Pseudomonadati</taxon>
        <taxon>Bacteroidota</taxon>
        <taxon>Bacteroidia</taxon>
        <taxon>Bacteroidales</taxon>
        <taxon>Candidatus Cryptobacteroides</taxon>
    </lineage>
</organism>
<dbReference type="PROSITE" id="PS00198">
    <property type="entry name" value="4FE4S_FER_1"/>
    <property type="match status" value="1"/>
</dbReference>
<keyword evidence="7" id="KW-0411">Iron-sulfur</keyword>
<evidence type="ECO:0000256" key="4">
    <source>
        <dbReference type="ARBA" id="ARBA00022737"/>
    </source>
</evidence>
<evidence type="ECO:0000256" key="6">
    <source>
        <dbReference type="ARBA" id="ARBA00023004"/>
    </source>
</evidence>
<keyword evidence="4" id="KW-0677">Repeat</keyword>
<comment type="caution">
    <text evidence="11">The sequence shown here is derived from an EMBL/GenBank/DDBJ whole genome shotgun (WGS) entry which is preliminary data.</text>
</comment>
<evidence type="ECO:0000256" key="5">
    <source>
        <dbReference type="ARBA" id="ARBA00023002"/>
    </source>
</evidence>
<dbReference type="GO" id="GO:0016491">
    <property type="term" value="F:oxidoreductase activity"/>
    <property type="evidence" value="ECO:0007669"/>
    <property type="project" value="UniProtKB-KW"/>
</dbReference>
<evidence type="ECO:0000259" key="10">
    <source>
        <dbReference type="PROSITE" id="PS51839"/>
    </source>
</evidence>
<evidence type="ECO:0000259" key="8">
    <source>
        <dbReference type="PROSITE" id="PS51085"/>
    </source>
</evidence>
<dbReference type="GO" id="GO:0046872">
    <property type="term" value="F:metal ion binding"/>
    <property type="evidence" value="ECO:0007669"/>
    <property type="project" value="UniProtKB-KW"/>
</dbReference>
<evidence type="ECO:0000256" key="3">
    <source>
        <dbReference type="ARBA" id="ARBA00022723"/>
    </source>
</evidence>
<dbReference type="SUPFAM" id="SSF54862">
    <property type="entry name" value="4Fe-4S ferredoxins"/>
    <property type="match status" value="1"/>
</dbReference>
<evidence type="ECO:0000259" key="9">
    <source>
        <dbReference type="PROSITE" id="PS51379"/>
    </source>
</evidence>